<evidence type="ECO:0000256" key="2">
    <source>
        <dbReference type="SAM" id="Phobius"/>
    </source>
</evidence>
<protein>
    <recommendedName>
        <fullName evidence="4">TNFR-Cys domain-containing protein</fullName>
    </recommendedName>
</protein>
<dbReference type="GO" id="GO:0016020">
    <property type="term" value="C:membrane"/>
    <property type="evidence" value="ECO:0007669"/>
    <property type="project" value="InterPro"/>
</dbReference>
<organism evidence="5 6">
    <name type="scientific">Chiloscyllium punctatum</name>
    <name type="common">Brownbanded bambooshark</name>
    <name type="synonym">Hemiscyllium punctatum</name>
    <dbReference type="NCBI Taxonomy" id="137246"/>
    <lineage>
        <taxon>Eukaryota</taxon>
        <taxon>Metazoa</taxon>
        <taxon>Chordata</taxon>
        <taxon>Craniata</taxon>
        <taxon>Vertebrata</taxon>
        <taxon>Chondrichthyes</taxon>
        <taxon>Elasmobranchii</taxon>
        <taxon>Galeomorphii</taxon>
        <taxon>Galeoidea</taxon>
        <taxon>Orectolobiformes</taxon>
        <taxon>Hemiscylliidae</taxon>
        <taxon>Chiloscyllium</taxon>
    </lineage>
</organism>
<comment type="caution">
    <text evidence="1">Lacks conserved residue(s) required for the propagation of feature annotation.</text>
</comment>
<comment type="caution">
    <text evidence="5">The sequence shown here is derived from an EMBL/GenBank/DDBJ whole genome shotgun (WGS) entry which is preliminary data.</text>
</comment>
<keyword evidence="2" id="KW-0472">Membrane</keyword>
<proteinExistence type="predicted"/>
<keyword evidence="6" id="KW-1185">Reference proteome</keyword>
<feature type="chain" id="PRO_5019024308" description="TNFR-Cys domain-containing protein" evidence="3">
    <location>
        <begin position="19"/>
        <end position="275"/>
    </location>
</feature>
<keyword evidence="2" id="KW-0812">Transmembrane</keyword>
<feature type="transmembrane region" description="Helical" evidence="2">
    <location>
        <begin position="197"/>
        <end position="220"/>
    </location>
</feature>
<dbReference type="GO" id="GO:0006955">
    <property type="term" value="P:immune response"/>
    <property type="evidence" value="ECO:0007669"/>
    <property type="project" value="InterPro"/>
</dbReference>
<name>A0A401T317_CHIPU</name>
<dbReference type="PANTHER" id="PTHR47139">
    <property type="entry name" value="TUMOR NECROSIS FACTOR RECEPTOR SUPERFAMILY MEMBER 9"/>
    <property type="match status" value="1"/>
</dbReference>
<dbReference type="STRING" id="137246.A0A401T317"/>
<evidence type="ECO:0000256" key="1">
    <source>
        <dbReference type="PROSITE-ProRule" id="PRU00206"/>
    </source>
</evidence>
<evidence type="ECO:0000313" key="6">
    <source>
        <dbReference type="Proteomes" id="UP000287033"/>
    </source>
</evidence>
<dbReference type="Proteomes" id="UP000287033">
    <property type="component" value="Unassembled WGS sequence"/>
</dbReference>
<dbReference type="GO" id="GO:0042127">
    <property type="term" value="P:regulation of cell population proliferation"/>
    <property type="evidence" value="ECO:0007669"/>
    <property type="project" value="TreeGrafter"/>
</dbReference>
<dbReference type="InterPro" id="IPR008063">
    <property type="entry name" value="Fas_rcpt"/>
</dbReference>
<feature type="disulfide bond" evidence="1">
    <location>
        <begin position="38"/>
        <end position="53"/>
    </location>
</feature>
<dbReference type="PANTHER" id="PTHR47139:SF1">
    <property type="entry name" value="TUMOR NECROSIS FACTOR RECEPTOR SUPERFAMILY MEMBER 9"/>
    <property type="match status" value="1"/>
</dbReference>
<dbReference type="EMBL" id="BEZZ01000921">
    <property type="protein sequence ID" value="GCC36977.1"/>
    <property type="molecule type" value="Genomic_DNA"/>
</dbReference>
<dbReference type="AlphaFoldDB" id="A0A401T317"/>
<feature type="domain" description="TNFR-Cys" evidence="4">
    <location>
        <begin position="37"/>
        <end position="78"/>
    </location>
</feature>
<dbReference type="GO" id="GO:0004888">
    <property type="term" value="F:transmembrane signaling receptor activity"/>
    <property type="evidence" value="ECO:0007669"/>
    <property type="project" value="InterPro"/>
</dbReference>
<dbReference type="SMART" id="SM00208">
    <property type="entry name" value="TNFR"/>
    <property type="match status" value="3"/>
</dbReference>
<dbReference type="Pfam" id="PF00020">
    <property type="entry name" value="TNFR_c6"/>
    <property type="match status" value="2"/>
</dbReference>
<dbReference type="OMA" id="YLFKQPF"/>
<gene>
    <name evidence="5" type="ORF">chiPu_0015477</name>
</gene>
<evidence type="ECO:0000313" key="5">
    <source>
        <dbReference type="EMBL" id="GCC36977.1"/>
    </source>
</evidence>
<dbReference type="GO" id="GO:0007165">
    <property type="term" value="P:signal transduction"/>
    <property type="evidence" value="ECO:0007669"/>
    <property type="project" value="InterPro"/>
</dbReference>
<keyword evidence="1" id="KW-1015">Disulfide bond</keyword>
<feature type="signal peptide" evidence="3">
    <location>
        <begin position="1"/>
        <end position="18"/>
    </location>
</feature>
<reference evidence="5 6" key="1">
    <citation type="journal article" date="2018" name="Nat. Ecol. Evol.">
        <title>Shark genomes provide insights into elasmobranch evolution and the origin of vertebrates.</title>
        <authorList>
            <person name="Hara Y"/>
            <person name="Yamaguchi K"/>
            <person name="Onimaru K"/>
            <person name="Kadota M"/>
            <person name="Koyanagi M"/>
            <person name="Keeley SD"/>
            <person name="Tatsumi K"/>
            <person name="Tanaka K"/>
            <person name="Motone F"/>
            <person name="Kageyama Y"/>
            <person name="Nozu R"/>
            <person name="Adachi N"/>
            <person name="Nishimura O"/>
            <person name="Nakagawa R"/>
            <person name="Tanegashima C"/>
            <person name="Kiyatake I"/>
            <person name="Matsumoto R"/>
            <person name="Murakumo K"/>
            <person name="Nishida K"/>
            <person name="Terakita A"/>
            <person name="Kuratani S"/>
            <person name="Sato K"/>
            <person name="Hyodo S Kuraku.S."/>
        </authorList>
    </citation>
    <scope>NUCLEOTIDE SEQUENCE [LARGE SCALE GENOMIC DNA]</scope>
</reference>
<sequence>MESWPLLLVLLPLVKVSSDKDCPAGWYLDSNKHVCTPCPAGSYTENQNHGHFCNRCQLCTGGKFLALAPCTSTSNTKCRCVEGFMCANKECSSCQAHKACKKGQQVQQKGDSFRDTVCSNCRNGTYSNTEGGACRPWTDCLAKGLQVLRNGSQTEDVKCAAPMTTPPQLLTTSVRPTIRNPRQPDNPLIEDATKNEGIVGIVALILLSCTFIPFTLYFVVQNRKKQKHLPLDVTNHDDLPVALVTAADDRCSCHCPEEEVGDWQLRQETNPKPPE</sequence>
<dbReference type="GO" id="GO:0006915">
    <property type="term" value="P:apoptotic process"/>
    <property type="evidence" value="ECO:0007669"/>
    <property type="project" value="InterPro"/>
</dbReference>
<keyword evidence="2" id="KW-1133">Transmembrane helix</keyword>
<dbReference type="InterPro" id="IPR001368">
    <property type="entry name" value="TNFR/NGFR_Cys_rich_reg"/>
</dbReference>
<dbReference type="Gene3D" id="2.10.50.10">
    <property type="entry name" value="Tumor Necrosis Factor Receptor, subunit A, domain 2"/>
    <property type="match status" value="2"/>
</dbReference>
<evidence type="ECO:0000259" key="4">
    <source>
        <dbReference type="PROSITE" id="PS50050"/>
    </source>
</evidence>
<evidence type="ECO:0000256" key="3">
    <source>
        <dbReference type="SAM" id="SignalP"/>
    </source>
</evidence>
<dbReference type="SUPFAM" id="SSF57586">
    <property type="entry name" value="TNF receptor-like"/>
    <property type="match status" value="2"/>
</dbReference>
<dbReference type="PRINTS" id="PR01680">
    <property type="entry name" value="TNFACTORR6"/>
</dbReference>
<dbReference type="PROSITE" id="PS50050">
    <property type="entry name" value="TNFR_NGFR_2"/>
    <property type="match status" value="1"/>
</dbReference>
<feature type="repeat" description="TNFR-Cys" evidence="1">
    <location>
        <begin position="37"/>
        <end position="78"/>
    </location>
</feature>
<dbReference type="OrthoDB" id="10031141at2759"/>
<keyword evidence="3" id="KW-0732">Signal</keyword>
<accession>A0A401T317</accession>